<dbReference type="EMBL" id="MU266497">
    <property type="protein sequence ID" value="KAH7922125.1"/>
    <property type="molecule type" value="Genomic_DNA"/>
</dbReference>
<comment type="caution">
    <text evidence="1">The sequence shown here is derived from an EMBL/GenBank/DDBJ whole genome shotgun (WGS) entry which is preliminary data.</text>
</comment>
<organism evidence="1 2">
    <name type="scientific">Leucogyrophana mollusca</name>
    <dbReference type="NCBI Taxonomy" id="85980"/>
    <lineage>
        <taxon>Eukaryota</taxon>
        <taxon>Fungi</taxon>
        <taxon>Dikarya</taxon>
        <taxon>Basidiomycota</taxon>
        <taxon>Agaricomycotina</taxon>
        <taxon>Agaricomycetes</taxon>
        <taxon>Agaricomycetidae</taxon>
        <taxon>Boletales</taxon>
        <taxon>Boletales incertae sedis</taxon>
        <taxon>Leucogyrophana</taxon>
    </lineage>
</organism>
<evidence type="ECO:0000313" key="1">
    <source>
        <dbReference type="EMBL" id="KAH7922125.1"/>
    </source>
</evidence>
<protein>
    <submittedName>
        <fullName evidence="1">Uncharacterized protein</fullName>
    </submittedName>
</protein>
<accession>A0ACB8B8I7</accession>
<evidence type="ECO:0000313" key="2">
    <source>
        <dbReference type="Proteomes" id="UP000790709"/>
    </source>
</evidence>
<name>A0ACB8B8I7_9AGAM</name>
<sequence>MKHTEVPAIIALHSPDKSFLLDAGTNDSRATSNRSSSALQMMAVASAYLFFKVRRVSKAIQLFWIRANFRGYRAEHHCEPLPHGSSIWRPMPELKYRTPSRHRRQPEPSPPVPFKFLGFKYVNSIIRPCFTSIGTRFKPDDDF</sequence>
<keyword evidence="2" id="KW-1185">Reference proteome</keyword>
<reference evidence="1" key="1">
    <citation type="journal article" date="2021" name="New Phytol.">
        <title>Evolutionary innovations through gain and loss of genes in the ectomycorrhizal Boletales.</title>
        <authorList>
            <person name="Wu G."/>
            <person name="Miyauchi S."/>
            <person name="Morin E."/>
            <person name="Kuo A."/>
            <person name="Drula E."/>
            <person name="Varga T."/>
            <person name="Kohler A."/>
            <person name="Feng B."/>
            <person name="Cao Y."/>
            <person name="Lipzen A."/>
            <person name="Daum C."/>
            <person name="Hundley H."/>
            <person name="Pangilinan J."/>
            <person name="Johnson J."/>
            <person name="Barry K."/>
            <person name="LaButti K."/>
            <person name="Ng V."/>
            <person name="Ahrendt S."/>
            <person name="Min B."/>
            <person name="Choi I.G."/>
            <person name="Park H."/>
            <person name="Plett J.M."/>
            <person name="Magnuson J."/>
            <person name="Spatafora J.W."/>
            <person name="Nagy L.G."/>
            <person name="Henrissat B."/>
            <person name="Grigoriev I.V."/>
            <person name="Yang Z.L."/>
            <person name="Xu J."/>
            <person name="Martin F.M."/>
        </authorList>
    </citation>
    <scope>NUCLEOTIDE SEQUENCE</scope>
    <source>
        <strain evidence="1">KUC20120723A-06</strain>
    </source>
</reference>
<dbReference type="Proteomes" id="UP000790709">
    <property type="component" value="Unassembled WGS sequence"/>
</dbReference>
<gene>
    <name evidence="1" type="ORF">BV22DRAFT_680034</name>
</gene>
<proteinExistence type="predicted"/>